<gene>
    <name evidence="1" type="ORF">GNP77_03640</name>
</gene>
<name>A0A6N3YXS7_ALIFS</name>
<dbReference type="InterPro" id="IPR007416">
    <property type="entry name" value="YggL_50S_bp"/>
</dbReference>
<dbReference type="GO" id="GO:0005829">
    <property type="term" value="C:cytosol"/>
    <property type="evidence" value="ECO:0007669"/>
    <property type="project" value="TreeGrafter"/>
</dbReference>
<comment type="caution">
    <text evidence="1">The sequence shown here is derived from an EMBL/GenBank/DDBJ whole genome shotgun (WGS) entry which is preliminary data.</text>
</comment>
<sequence>MAFIFNQSLGIGAERSIKRLHPPNERKTMKLNKLENKNRRIRKKLYLGEFAILGFEVSCTTEFKDFDQYDVFVDEFIDYINSIDLCFGGGGLELFEGFICSTERYRSVTEEEQLAVANWLDARSEVKKVEVSDLVDANYL</sequence>
<dbReference type="AlphaFoldDB" id="A0A6N3YXS7"/>
<organism evidence="1 2">
    <name type="scientific">Aliivibrio fischeri</name>
    <name type="common">Vibrio fischeri</name>
    <dbReference type="NCBI Taxonomy" id="668"/>
    <lineage>
        <taxon>Bacteria</taxon>
        <taxon>Pseudomonadati</taxon>
        <taxon>Pseudomonadota</taxon>
        <taxon>Gammaproteobacteria</taxon>
        <taxon>Vibrionales</taxon>
        <taxon>Vibrionaceae</taxon>
        <taxon>Aliivibrio</taxon>
    </lineage>
</organism>
<dbReference type="Pfam" id="PF04320">
    <property type="entry name" value="YggL_50S_bp"/>
    <property type="match status" value="1"/>
</dbReference>
<dbReference type="PANTHER" id="PTHR38778">
    <property type="entry name" value="CYTOPLASMIC PROTEIN-RELATED"/>
    <property type="match status" value="1"/>
</dbReference>
<dbReference type="PANTHER" id="PTHR38778:SF1">
    <property type="entry name" value="CYTOPLASMIC PROTEIN"/>
    <property type="match status" value="1"/>
</dbReference>
<evidence type="ECO:0000313" key="2">
    <source>
        <dbReference type="Proteomes" id="UP000435323"/>
    </source>
</evidence>
<proteinExistence type="predicted"/>
<reference evidence="1 2" key="1">
    <citation type="submission" date="2019-11" db="EMBL/GenBank/DDBJ databases">
        <title>Using colonization assays and comparative genomics to discover symbiosis behaviors and factors in Vibrio fischeri.</title>
        <authorList>
            <person name="Bongrand C."/>
            <person name="Moriano-Gutierrez S."/>
            <person name="Arevalo P."/>
            <person name="Mcfall-Ngai M."/>
            <person name="Visick K."/>
            <person name="Polz M.F."/>
            <person name="Ruby E.G."/>
        </authorList>
    </citation>
    <scope>NUCLEOTIDE SEQUENCE [LARGE SCALE GENOMIC DNA]</scope>
    <source>
        <strain evidence="2">emors.3.2</strain>
    </source>
</reference>
<accession>A0A6N3YXS7</accession>
<dbReference type="EMBL" id="WOBO01000004">
    <property type="protein sequence ID" value="MUK44467.1"/>
    <property type="molecule type" value="Genomic_DNA"/>
</dbReference>
<protein>
    <submittedName>
        <fullName evidence="1">DUF469 family protein</fullName>
    </submittedName>
</protein>
<evidence type="ECO:0000313" key="1">
    <source>
        <dbReference type="EMBL" id="MUK44467.1"/>
    </source>
</evidence>
<dbReference type="Proteomes" id="UP000435323">
    <property type="component" value="Unassembled WGS sequence"/>
</dbReference>